<gene>
    <name evidence="1" type="ORF">Lisr_0738</name>
</gene>
<evidence type="ECO:0008006" key="3">
    <source>
        <dbReference type="Google" id="ProtNLM"/>
    </source>
</evidence>
<keyword evidence="2" id="KW-1185">Reference proteome</keyword>
<accession>A0A0W0WDU0</accession>
<name>A0A0W0WDU0_9GAMM</name>
<reference evidence="1 2" key="1">
    <citation type="submission" date="2015-11" db="EMBL/GenBank/DDBJ databases">
        <title>Genomic analysis of 38 Legionella species identifies large and diverse effector repertoires.</title>
        <authorList>
            <person name="Burstein D."/>
            <person name="Amaro F."/>
            <person name="Zusman T."/>
            <person name="Lifshitz Z."/>
            <person name="Cohen O."/>
            <person name="Gilbert J.A."/>
            <person name="Pupko T."/>
            <person name="Shuman H.A."/>
            <person name="Segal G."/>
        </authorList>
    </citation>
    <scope>NUCLEOTIDE SEQUENCE [LARGE SCALE GENOMIC DNA]</scope>
    <source>
        <strain evidence="1 2">Bercovier 4</strain>
    </source>
</reference>
<proteinExistence type="predicted"/>
<organism evidence="1 2">
    <name type="scientific">Legionella israelensis</name>
    <dbReference type="NCBI Taxonomy" id="454"/>
    <lineage>
        <taxon>Bacteria</taxon>
        <taxon>Pseudomonadati</taxon>
        <taxon>Pseudomonadota</taxon>
        <taxon>Gammaproteobacteria</taxon>
        <taxon>Legionellales</taxon>
        <taxon>Legionellaceae</taxon>
        <taxon>Legionella</taxon>
    </lineage>
</organism>
<dbReference type="PATRIC" id="fig|454.4.peg.794"/>
<dbReference type="AlphaFoldDB" id="A0A0W0WDU0"/>
<dbReference type="EMBL" id="LNYH01000032">
    <property type="protein sequence ID" value="KTD30476.1"/>
    <property type="molecule type" value="Genomic_DNA"/>
</dbReference>
<evidence type="ECO:0000313" key="2">
    <source>
        <dbReference type="Proteomes" id="UP000054761"/>
    </source>
</evidence>
<sequence length="288" mass="32213">MCLKEGNLFMRNKFKIKHYITALIGWLIASLAFAGSMGDMVHHPLKQGQWNLSINGGASDTRFTQSSTVLRFSGTNIHGGFNPSGVLGAGNDYYFDKLFGTHYFYGLGLNFAYTNNLEWGLEFEGTYADSQRYRRQTRIGFFDQTYDKYESYSAYLTSTYYFDGYFFLFKRFIHPFLGAKLGISYRPEVIVSNDFLNGVLVTFNGKSSVIFYKSSSSLSGGLYTGLMMPIEDKFAAFIKVGIMASDGLLGHNLFDKTVPIRPIQKASVSNSGAIISFPVMIGATFFLA</sequence>
<protein>
    <recommendedName>
        <fullName evidence="3">Outer membrane protein beta-barrel domain-containing protein</fullName>
    </recommendedName>
</protein>
<evidence type="ECO:0000313" key="1">
    <source>
        <dbReference type="EMBL" id="KTD30476.1"/>
    </source>
</evidence>
<dbReference type="Proteomes" id="UP000054761">
    <property type="component" value="Unassembled WGS sequence"/>
</dbReference>
<comment type="caution">
    <text evidence="1">The sequence shown here is derived from an EMBL/GenBank/DDBJ whole genome shotgun (WGS) entry which is preliminary data.</text>
</comment>